<dbReference type="GO" id="GO:0004713">
    <property type="term" value="F:protein tyrosine kinase activity"/>
    <property type="evidence" value="ECO:0007669"/>
    <property type="project" value="TreeGrafter"/>
</dbReference>
<dbReference type="EC" id="2.7.10.-" evidence="10"/>
<reference evidence="10 11" key="2">
    <citation type="submission" date="2020-05" db="EMBL/GenBank/DDBJ databases">
        <title>Draft genome sequence of Desulfovibrio sp. strainFSS-1.</title>
        <authorList>
            <person name="Shimoshige H."/>
            <person name="Kobayashi H."/>
            <person name="Maekawa T."/>
        </authorList>
    </citation>
    <scope>NUCLEOTIDE SEQUENCE [LARGE SCALE GENOMIC DNA]</scope>
    <source>
        <strain evidence="10 11">SIID29052-01</strain>
    </source>
</reference>
<feature type="domain" description="Tyrosine-protein kinase G-rich" evidence="9">
    <location>
        <begin position="334"/>
        <end position="410"/>
    </location>
</feature>
<sequence length="497" mass="55679">MSNSLHEYHYYIGLILGRKRLLLAVAAIVMTAGVIVAYSLPKTYEASSTVFLEQNVITDLVKGIAVTPSVDAKLKMLSVALLSRTMMLKVITELNKDMAYAHERHVEEYLQQLTSRTKISFQEKQGVFRITLRDVNPVFAKDFVNTITRKYIDENTSSKREESLDATKFLAEQIEIFKRRIDTAEDAISRYKSEKGYLLSTDDIFLRGEIATGEKKLEEIAIKRAELEAKLRIIKERGPEPGKLAEAEAHLSDMLARYTEEHPKVARARAEVARLRYGRGDEAGRRSSLAAQDAVHMLEIEIEALKSMQEHQQKLLADNKNNLREMPSVKAELAELVRKKENESVVYQQLVSRYGQSEVSKQMELQDKSITFRILDPAVLPQNPVSPNRLLIILASMGGGIVAGAGLIILMDLIRGGVKGVSELKELAIPVLAVVPNVQDMEAERVVRRKDRLIMTLAAGYFALILVLAVSDTMHLGARSEVITNYLVASVNKFISN</sequence>
<evidence type="ECO:0000256" key="3">
    <source>
        <dbReference type="ARBA" id="ARBA00022692"/>
    </source>
</evidence>
<dbReference type="AlphaFoldDB" id="A0A6V8LTI3"/>
<feature type="transmembrane region" description="Helical" evidence="7">
    <location>
        <begin position="453"/>
        <end position="471"/>
    </location>
</feature>
<feature type="domain" description="Polysaccharide chain length determinant N-terminal" evidence="8">
    <location>
        <begin position="15"/>
        <end position="94"/>
    </location>
</feature>
<dbReference type="Pfam" id="PF02706">
    <property type="entry name" value="Wzz"/>
    <property type="match status" value="1"/>
</dbReference>
<dbReference type="InterPro" id="IPR050445">
    <property type="entry name" value="Bact_polysacc_biosynth/exp"/>
</dbReference>
<dbReference type="RefSeq" id="WP_173083423.1">
    <property type="nucleotide sequence ID" value="NZ_BLTE01000007.1"/>
</dbReference>
<evidence type="ECO:0000256" key="1">
    <source>
        <dbReference type="ARBA" id="ARBA00004651"/>
    </source>
</evidence>
<feature type="transmembrane region" description="Helical" evidence="7">
    <location>
        <begin position="21"/>
        <end position="40"/>
    </location>
</feature>
<proteinExistence type="predicted"/>
<evidence type="ECO:0000313" key="10">
    <source>
        <dbReference type="EMBL" id="GFK93891.1"/>
    </source>
</evidence>
<dbReference type="PANTHER" id="PTHR32309">
    <property type="entry name" value="TYROSINE-PROTEIN KINASE"/>
    <property type="match status" value="1"/>
</dbReference>
<dbReference type="InterPro" id="IPR014345">
    <property type="entry name" value="XrtA_polysacc_chain"/>
</dbReference>
<evidence type="ECO:0000256" key="2">
    <source>
        <dbReference type="ARBA" id="ARBA00022475"/>
    </source>
</evidence>
<evidence type="ECO:0000256" key="5">
    <source>
        <dbReference type="ARBA" id="ARBA00023136"/>
    </source>
</evidence>
<dbReference type="InterPro" id="IPR003856">
    <property type="entry name" value="LPS_length_determ_N"/>
</dbReference>
<dbReference type="EMBL" id="BLTE01000007">
    <property type="protein sequence ID" value="GFK93891.1"/>
    <property type="molecule type" value="Genomic_DNA"/>
</dbReference>
<gene>
    <name evidence="10" type="primary">ptk</name>
    <name evidence="10" type="ORF">NNJEOMEG_01729</name>
</gene>
<protein>
    <submittedName>
        <fullName evidence="10">Tyrosine-protein kinase ptk</fullName>
        <ecNumber evidence="10">2.7.10.-</ecNumber>
    </submittedName>
</protein>
<dbReference type="Proteomes" id="UP000494245">
    <property type="component" value="Unassembled WGS sequence"/>
</dbReference>
<keyword evidence="10" id="KW-0418">Kinase</keyword>
<evidence type="ECO:0000259" key="9">
    <source>
        <dbReference type="Pfam" id="PF13807"/>
    </source>
</evidence>
<keyword evidence="10" id="KW-0808">Transferase</keyword>
<accession>A0A6V8LTI3</accession>
<organism evidence="10 11">
    <name type="scientific">Fundidesulfovibrio magnetotacticus</name>
    <dbReference type="NCBI Taxonomy" id="2730080"/>
    <lineage>
        <taxon>Bacteria</taxon>
        <taxon>Pseudomonadati</taxon>
        <taxon>Thermodesulfobacteriota</taxon>
        <taxon>Desulfovibrionia</taxon>
        <taxon>Desulfovibrionales</taxon>
        <taxon>Desulfovibrionaceae</taxon>
        <taxon>Fundidesulfovibrio</taxon>
    </lineage>
</organism>
<comment type="caution">
    <text evidence="10">The sequence shown here is derived from an EMBL/GenBank/DDBJ whole genome shotgun (WGS) entry which is preliminary data.</text>
</comment>
<keyword evidence="2" id="KW-1003">Cell membrane</keyword>
<evidence type="ECO:0000256" key="7">
    <source>
        <dbReference type="SAM" id="Phobius"/>
    </source>
</evidence>
<evidence type="ECO:0000313" key="11">
    <source>
        <dbReference type="Proteomes" id="UP000494245"/>
    </source>
</evidence>
<dbReference type="PANTHER" id="PTHR32309:SF13">
    <property type="entry name" value="FERRIC ENTEROBACTIN TRANSPORT PROTEIN FEPE"/>
    <property type="match status" value="1"/>
</dbReference>
<feature type="coiled-coil region" evidence="6">
    <location>
        <begin position="174"/>
        <end position="237"/>
    </location>
</feature>
<keyword evidence="5 7" id="KW-0472">Membrane</keyword>
<keyword evidence="11" id="KW-1185">Reference proteome</keyword>
<dbReference type="Pfam" id="PF13807">
    <property type="entry name" value="GNVR"/>
    <property type="match status" value="1"/>
</dbReference>
<evidence type="ECO:0000259" key="8">
    <source>
        <dbReference type="Pfam" id="PF02706"/>
    </source>
</evidence>
<evidence type="ECO:0000256" key="4">
    <source>
        <dbReference type="ARBA" id="ARBA00022989"/>
    </source>
</evidence>
<reference evidence="10 11" key="1">
    <citation type="submission" date="2020-04" db="EMBL/GenBank/DDBJ databases">
        <authorList>
            <consortium name="Desulfovibrio sp. FSS-1 genome sequencing consortium"/>
            <person name="Shimoshige H."/>
            <person name="Kobayashi H."/>
            <person name="Maekawa T."/>
        </authorList>
    </citation>
    <scope>NUCLEOTIDE SEQUENCE [LARGE SCALE GENOMIC DNA]</scope>
    <source>
        <strain evidence="10 11">SIID29052-01</strain>
    </source>
</reference>
<name>A0A6V8LTI3_9BACT</name>
<keyword evidence="3 7" id="KW-0812">Transmembrane</keyword>
<dbReference type="InterPro" id="IPR032807">
    <property type="entry name" value="GNVR"/>
</dbReference>
<keyword evidence="6" id="KW-0175">Coiled coil</keyword>
<evidence type="ECO:0000256" key="6">
    <source>
        <dbReference type="SAM" id="Coils"/>
    </source>
</evidence>
<dbReference type="GO" id="GO:0005886">
    <property type="term" value="C:plasma membrane"/>
    <property type="evidence" value="ECO:0007669"/>
    <property type="project" value="UniProtKB-SubCell"/>
</dbReference>
<feature type="transmembrane region" description="Helical" evidence="7">
    <location>
        <begin position="390"/>
        <end position="410"/>
    </location>
</feature>
<keyword evidence="4 7" id="KW-1133">Transmembrane helix</keyword>
<comment type="subcellular location">
    <subcellularLocation>
        <location evidence="1">Cell membrane</location>
        <topology evidence="1">Multi-pass membrane protein</topology>
    </subcellularLocation>
</comment>
<dbReference type="NCBIfam" id="TIGR03007">
    <property type="entry name" value="pepcterm_ChnLen"/>
    <property type="match status" value="1"/>
</dbReference>